<proteinExistence type="predicted"/>
<sequence length="224" mass="25637">MSEDDKKPAINKNLNTVPKNPSKLRDARFNNKAVSKEKEKMYNPSLIKTNKKVKNPSMNKKYNYLNDEDKKSLTLARVLLGLFSGVAIIAVFIILIVSSNSSDDNMYKGKAYFEYLGISEASAYNEKLDSKYDLVKTDNYYAGTFSSDGENYYRFEVEKQGEKSYDMEVSSLQCSVSEEDNLDKGYVEVFKRTYRSTSGKFSGKDVNVFYYKLHIPKGTLKTFE</sequence>
<dbReference type="AlphaFoldDB" id="A0A6V8SG95"/>
<accession>A0A6V8SG95</accession>
<dbReference type="Proteomes" id="UP000580568">
    <property type="component" value="Unassembled WGS sequence"/>
</dbReference>
<name>A0A6V8SG95_9CLOT</name>
<keyword evidence="2" id="KW-0812">Transmembrane</keyword>
<feature type="transmembrane region" description="Helical" evidence="2">
    <location>
        <begin position="78"/>
        <end position="97"/>
    </location>
</feature>
<keyword evidence="2" id="KW-1133">Transmembrane helix</keyword>
<organism evidence="3 4">
    <name type="scientific">Clostridium fungisolvens</name>
    <dbReference type="NCBI Taxonomy" id="1604897"/>
    <lineage>
        <taxon>Bacteria</taxon>
        <taxon>Bacillati</taxon>
        <taxon>Bacillota</taxon>
        <taxon>Clostridia</taxon>
        <taxon>Eubacteriales</taxon>
        <taxon>Clostridiaceae</taxon>
        <taxon>Clostridium</taxon>
    </lineage>
</organism>
<keyword evidence="2" id="KW-0472">Membrane</keyword>
<reference evidence="3 4" key="1">
    <citation type="submission" date="2020-07" db="EMBL/GenBank/DDBJ databases">
        <title>A new beta-1,3-glucan-decomposing anaerobic bacterium isolated from anoxic soil subjected to biological soil disinfestation.</title>
        <authorList>
            <person name="Ueki A."/>
            <person name="Tonouchi A."/>
        </authorList>
    </citation>
    <scope>NUCLEOTIDE SEQUENCE [LARGE SCALE GENOMIC DNA]</scope>
    <source>
        <strain evidence="3 4">TW1</strain>
    </source>
</reference>
<dbReference type="EMBL" id="BLZR01000001">
    <property type="protein sequence ID" value="GFP74168.1"/>
    <property type="molecule type" value="Genomic_DNA"/>
</dbReference>
<feature type="region of interest" description="Disordered" evidence="1">
    <location>
        <begin position="1"/>
        <end position="23"/>
    </location>
</feature>
<gene>
    <name evidence="3" type="ORF">bsdtw1_00213</name>
</gene>
<evidence type="ECO:0000313" key="4">
    <source>
        <dbReference type="Proteomes" id="UP000580568"/>
    </source>
</evidence>
<keyword evidence="4" id="KW-1185">Reference proteome</keyword>
<protein>
    <submittedName>
        <fullName evidence="3">Uncharacterized protein</fullName>
    </submittedName>
</protein>
<evidence type="ECO:0000313" key="3">
    <source>
        <dbReference type="EMBL" id="GFP74168.1"/>
    </source>
</evidence>
<comment type="caution">
    <text evidence="3">The sequence shown here is derived from an EMBL/GenBank/DDBJ whole genome shotgun (WGS) entry which is preliminary data.</text>
</comment>
<evidence type="ECO:0000256" key="2">
    <source>
        <dbReference type="SAM" id="Phobius"/>
    </source>
</evidence>
<evidence type="ECO:0000256" key="1">
    <source>
        <dbReference type="SAM" id="MobiDB-lite"/>
    </source>
</evidence>
<dbReference type="RefSeq" id="WP_183275744.1">
    <property type="nucleotide sequence ID" value="NZ_BLZR01000001.1"/>
</dbReference>